<evidence type="ECO:0000256" key="10">
    <source>
        <dbReference type="ARBA" id="ARBA00023158"/>
    </source>
</evidence>
<evidence type="ECO:0000256" key="6">
    <source>
        <dbReference type="ARBA" id="ARBA00022691"/>
    </source>
</evidence>
<dbReference type="EC" id="2.1.1.386" evidence="11"/>
<name>A0A1H3NWN0_9PROT</name>
<proteinExistence type="inferred from homology"/>
<dbReference type="Proteomes" id="UP000198640">
    <property type="component" value="Unassembled WGS sequence"/>
</dbReference>
<dbReference type="GO" id="GO:0031047">
    <property type="term" value="P:regulatory ncRNA-mediated gene silencing"/>
    <property type="evidence" value="ECO:0007669"/>
    <property type="project" value="UniProtKB-KW"/>
</dbReference>
<evidence type="ECO:0000256" key="8">
    <source>
        <dbReference type="ARBA" id="ARBA00022842"/>
    </source>
</evidence>
<evidence type="ECO:0000256" key="11">
    <source>
        <dbReference type="ARBA" id="ARBA00035025"/>
    </source>
</evidence>
<dbReference type="PANTHER" id="PTHR21404:SF3">
    <property type="entry name" value="SMALL RNA 2'-O-METHYLTRANSFERASE"/>
    <property type="match status" value="1"/>
</dbReference>
<keyword evidence="8" id="KW-0460">Magnesium</keyword>
<dbReference type="PANTHER" id="PTHR21404">
    <property type="entry name" value="HEN1"/>
    <property type="match status" value="1"/>
</dbReference>
<evidence type="ECO:0000313" key="14">
    <source>
        <dbReference type="Proteomes" id="UP000198640"/>
    </source>
</evidence>
<evidence type="ECO:0000256" key="7">
    <source>
        <dbReference type="ARBA" id="ARBA00022723"/>
    </source>
</evidence>
<dbReference type="STRING" id="44576.SAMN05421881_10823"/>
<dbReference type="Gene3D" id="3.40.50.150">
    <property type="entry name" value="Vaccinia Virus protein VP39"/>
    <property type="match status" value="1"/>
</dbReference>
<evidence type="ECO:0000313" key="13">
    <source>
        <dbReference type="EMBL" id="SDY93140.1"/>
    </source>
</evidence>
<dbReference type="EMBL" id="FNOY01000082">
    <property type="protein sequence ID" value="SDY93140.1"/>
    <property type="molecule type" value="Genomic_DNA"/>
</dbReference>
<dbReference type="GO" id="GO:0001510">
    <property type="term" value="P:RNA methylation"/>
    <property type="evidence" value="ECO:0007669"/>
    <property type="project" value="InterPro"/>
</dbReference>
<dbReference type="Pfam" id="PF13489">
    <property type="entry name" value="Methyltransf_23"/>
    <property type="match status" value="1"/>
</dbReference>
<evidence type="ECO:0000256" key="4">
    <source>
        <dbReference type="ARBA" id="ARBA00022603"/>
    </source>
</evidence>
<protein>
    <recommendedName>
        <fullName evidence="3">Small RNA 2'-O-methyltransferase</fullName>
        <ecNumber evidence="11">2.1.1.386</ecNumber>
    </recommendedName>
</protein>
<keyword evidence="10" id="KW-0943">RNA-mediated gene silencing</keyword>
<dbReference type="CDD" id="cd02440">
    <property type="entry name" value="AdoMet_MTases"/>
    <property type="match status" value="1"/>
</dbReference>
<evidence type="ECO:0000256" key="12">
    <source>
        <dbReference type="ARBA" id="ARBA00048418"/>
    </source>
</evidence>
<evidence type="ECO:0000256" key="5">
    <source>
        <dbReference type="ARBA" id="ARBA00022679"/>
    </source>
</evidence>
<dbReference type="GO" id="GO:0090486">
    <property type="term" value="F:small RNA 2'-O-methyltransferase activity"/>
    <property type="evidence" value="ECO:0007669"/>
    <property type="project" value="UniProtKB-EC"/>
</dbReference>
<reference evidence="13 14" key="1">
    <citation type="submission" date="2016-10" db="EMBL/GenBank/DDBJ databases">
        <authorList>
            <person name="de Groot N.N."/>
        </authorList>
    </citation>
    <scope>NUCLEOTIDE SEQUENCE [LARGE SCALE GENOMIC DNA]</scope>
    <source>
        <strain evidence="13 14">Nm1</strain>
    </source>
</reference>
<dbReference type="RefSeq" id="WP_090415694.1">
    <property type="nucleotide sequence ID" value="NZ_FNOY01000082.1"/>
</dbReference>
<dbReference type="InterPro" id="IPR029063">
    <property type="entry name" value="SAM-dependent_MTases_sf"/>
</dbReference>
<evidence type="ECO:0000256" key="1">
    <source>
        <dbReference type="ARBA" id="ARBA00001946"/>
    </source>
</evidence>
<accession>A0A1H3NWN0</accession>
<comment type="catalytic activity">
    <reaction evidence="12">
        <text>small RNA 3'-end nucleotide + S-adenosyl-L-methionine = small RNA 3'-end 2'-O-methylnucleotide + S-adenosyl-L-homocysteine + H(+)</text>
        <dbReference type="Rhea" id="RHEA:37887"/>
        <dbReference type="Rhea" id="RHEA-COMP:10415"/>
        <dbReference type="Rhea" id="RHEA-COMP:10416"/>
        <dbReference type="ChEBI" id="CHEBI:15378"/>
        <dbReference type="ChEBI" id="CHEBI:57856"/>
        <dbReference type="ChEBI" id="CHEBI:59789"/>
        <dbReference type="ChEBI" id="CHEBI:74896"/>
        <dbReference type="ChEBI" id="CHEBI:74898"/>
        <dbReference type="EC" id="2.1.1.386"/>
    </reaction>
</comment>
<gene>
    <name evidence="13" type="ORF">SAMN05421881_10823</name>
</gene>
<dbReference type="AlphaFoldDB" id="A0A1H3NWN0"/>
<dbReference type="InterPro" id="IPR026610">
    <property type="entry name" value="Hen1"/>
</dbReference>
<keyword evidence="14" id="KW-1185">Reference proteome</keyword>
<evidence type="ECO:0000256" key="9">
    <source>
        <dbReference type="ARBA" id="ARBA00022884"/>
    </source>
</evidence>
<keyword evidence="7" id="KW-0479">Metal-binding</keyword>
<comment type="similarity">
    <text evidence="2">Belongs to the methyltransferase superfamily. HEN1 family.</text>
</comment>
<keyword evidence="9" id="KW-0694">RNA-binding</keyword>
<dbReference type="OrthoDB" id="5513623at2"/>
<dbReference type="GO" id="GO:0046872">
    <property type="term" value="F:metal ion binding"/>
    <property type="evidence" value="ECO:0007669"/>
    <property type="project" value="UniProtKB-KW"/>
</dbReference>
<evidence type="ECO:0000256" key="3">
    <source>
        <dbReference type="ARBA" id="ARBA00021330"/>
    </source>
</evidence>
<evidence type="ECO:0000256" key="2">
    <source>
        <dbReference type="ARBA" id="ARBA00009026"/>
    </source>
</evidence>
<dbReference type="SUPFAM" id="SSF53335">
    <property type="entry name" value="S-adenosyl-L-methionine-dependent methyltransferases"/>
    <property type="match status" value="1"/>
</dbReference>
<keyword evidence="4 13" id="KW-0489">Methyltransferase</keyword>
<sequence length="200" mass="22511">MASNLHEERLDTVVQYLLESGAARVLDLGCGPGELLQRLVRQPQFTRLVGIDIDQTVLHEARLCLGLGIPHPADRVQVRYGSFEEADCELTGFDAAALVETIEHIDPRRLTRVELAVFGKMRPRTVLVTTPNQEFNILYGMLPHQLRHPGHHFEWNRTRFQQWAQGIAARNGYQVSFIDIGPADPLCGSSTQMARFIISV</sequence>
<keyword evidence="6" id="KW-0949">S-adenosyl-L-methionine</keyword>
<keyword evidence="5 13" id="KW-0808">Transferase</keyword>
<comment type="cofactor">
    <cofactor evidence="1">
        <name>Mg(2+)</name>
        <dbReference type="ChEBI" id="CHEBI:18420"/>
    </cofactor>
</comment>
<dbReference type="GO" id="GO:0003723">
    <property type="term" value="F:RNA binding"/>
    <property type="evidence" value="ECO:0007669"/>
    <property type="project" value="UniProtKB-KW"/>
</dbReference>
<organism evidence="13 14">
    <name type="scientific">Nitrosomonas halophila</name>
    <dbReference type="NCBI Taxonomy" id="44576"/>
    <lineage>
        <taxon>Bacteria</taxon>
        <taxon>Pseudomonadati</taxon>
        <taxon>Pseudomonadota</taxon>
        <taxon>Betaproteobacteria</taxon>
        <taxon>Nitrosomonadales</taxon>
        <taxon>Nitrosomonadaceae</taxon>
        <taxon>Nitrosomonas</taxon>
    </lineage>
</organism>